<dbReference type="OrthoDB" id="5866084at2759"/>
<name>A0A3P7K2N5_ONCOC</name>
<keyword evidence="4" id="KW-1185">Reference proteome</keyword>
<protein>
    <recommendedName>
        <fullName evidence="2">Prolyl 4-hydroxylase N-terminal domain-containing protein</fullName>
    </recommendedName>
</protein>
<reference evidence="3 4" key="1">
    <citation type="submission" date="2018-08" db="EMBL/GenBank/DDBJ databases">
        <authorList>
            <person name="Laetsch R D."/>
            <person name="Stevens L."/>
            <person name="Kumar S."/>
            <person name="Blaxter L. M."/>
        </authorList>
    </citation>
    <scope>NUCLEOTIDE SEQUENCE [LARGE SCALE GENOMIC DNA]</scope>
</reference>
<evidence type="ECO:0000259" key="2">
    <source>
        <dbReference type="Pfam" id="PF08336"/>
    </source>
</evidence>
<dbReference type="AlphaFoldDB" id="A0A3P7K2N5"/>
<dbReference type="GO" id="GO:0004656">
    <property type="term" value="F:procollagen-proline 4-dioxygenase activity"/>
    <property type="evidence" value="ECO:0007669"/>
    <property type="project" value="InterPro"/>
</dbReference>
<gene>
    <name evidence="3" type="ORF">NOO_LOCUS12046</name>
</gene>
<dbReference type="InterPro" id="IPR011990">
    <property type="entry name" value="TPR-like_helical_dom_sf"/>
</dbReference>
<dbReference type="InterPro" id="IPR013547">
    <property type="entry name" value="P4H_N"/>
</dbReference>
<sequence>KMISLTVLNIFLSIVTASAEFYSSLASLKAIIGAERDIPVMIHGYVERELGKLDYLKRFAQEIQERDDEAIRNGEEAIKHPINAFLLIKGMVTDWNKVVKIMLSNSADDVIQNMTHQRIVKRISYPTEEDLSGAVFGLLRLQDTYQINTKDIADGKLLNSQMRKVALTG</sequence>
<dbReference type="Gene3D" id="1.25.40.10">
    <property type="entry name" value="Tetratricopeptide repeat domain"/>
    <property type="match status" value="1"/>
</dbReference>
<feature type="signal peptide" evidence="1">
    <location>
        <begin position="1"/>
        <end position="19"/>
    </location>
</feature>
<dbReference type="Gene3D" id="6.10.140.1460">
    <property type="match status" value="1"/>
</dbReference>
<feature type="chain" id="PRO_5018206469" description="Prolyl 4-hydroxylase N-terminal domain-containing protein" evidence="1">
    <location>
        <begin position="20"/>
        <end position="169"/>
    </location>
</feature>
<dbReference type="Pfam" id="PF08336">
    <property type="entry name" value="P4Ha_N"/>
    <property type="match status" value="1"/>
</dbReference>
<feature type="non-terminal residue" evidence="3">
    <location>
        <position position="1"/>
    </location>
</feature>
<organism evidence="3 4">
    <name type="scientific">Onchocerca ochengi</name>
    <name type="common">Filarial nematode worm</name>
    <dbReference type="NCBI Taxonomy" id="42157"/>
    <lineage>
        <taxon>Eukaryota</taxon>
        <taxon>Metazoa</taxon>
        <taxon>Ecdysozoa</taxon>
        <taxon>Nematoda</taxon>
        <taxon>Chromadorea</taxon>
        <taxon>Rhabditida</taxon>
        <taxon>Spirurina</taxon>
        <taxon>Spiruromorpha</taxon>
        <taxon>Filarioidea</taxon>
        <taxon>Onchocercidae</taxon>
        <taxon>Onchocerca</taxon>
    </lineage>
</organism>
<accession>A0A3P7K2N5</accession>
<evidence type="ECO:0000256" key="1">
    <source>
        <dbReference type="SAM" id="SignalP"/>
    </source>
</evidence>
<keyword evidence="1" id="KW-0732">Signal</keyword>
<dbReference type="GO" id="GO:0005783">
    <property type="term" value="C:endoplasmic reticulum"/>
    <property type="evidence" value="ECO:0007669"/>
    <property type="project" value="InterPro"/>
</dbReference>
<evidence type="ECO:0000313" key="3">
    <source>
        <dbReference type="EMBL" id="VDM97893.1"/>
    </source>
</evidence>
<dbReference type="EMBL" id="UYRW01009509">
    <property type="protein sequence ID" value="VDM97893.1"/>
    <property type="molecule type" value="Genomic_DNA"/>
</dbReference>
<evidence type="ECO:0000313" key="4">
    <source>
        <dbReference type="Proteomes" id="UP000271087"/>
    </source>
</evidence>
<feature type="domain" description="Prolyl 4-hydroxylase N-terminal" evidence="2">
    <location>
        <begin position="24"/>
        <end position="157"/>
    </location>
</feature>
<proteinExistence type="predicted"/>
<dbReference type="Proteomes" id="UP000271087">
    <property type="component" value="Unassembled WGS sequence"/>
</dbReference>